<proteinExistence type="predicted"/>
<organism evidence="3 4">
    <name type="scientific">Periconia macrospinosa</name>
    <dbReference type="NCBI Taxonomy" id="97972"/>
    <lineage>
        <taxon>Eukaryota</taxon>
        <taxon>Fungi</taxon>
        <taxon>Dikarya</taxon>
        <taxon>Ascomycota</taxon>
        <taxon>Pezizomycotina</taxon>
        <taxon>Dothideomycetes</taxon>
        <taxon>Pleosporomycetidae</taxon>
        <taxon>Pleosporales</taxon>
        <taxon>Massarineae</taxon>
        <taxon>Periconiaceae</taxon>
        <taxon>Periconia</taxon>
    </lineage>
</organism>
<reference evidence="3 4" key="1">
    <citation type="journal article" date="2018" name="Sci. Rep.">
        <title>Comparative genomics provides insights into the lifestyle and reveals functional heterogeneity of dark septate endophytic fungi.</title>
        <authorList>
            <person name="Knapp D.G."/>
            <person name="Nemeth J.B."/>
            <person name="Barry K."/>
            <person name="Hainaut M."/>
            <person name="Henrissat B."/>
            <person name="Johnson J."/>
            <person name="Kuo A."/>
            <person name="Lim J.H.P."/>
            <person name="Lipzen A."/>
            <person name="Nolan M."/>
            <person name="Ohm R.A."/>
            <person name="Tamas L."/>
            <person name="Grigoriev I.V."/>
            <person name="Spatafora J.W."/>
            <person name="Nagy L.G."/>
            <person name="Kovacs G.M."/>
        </authorList>
    </citation>
    <scope>NUCLEOTIDE SEQUENCE [LARGE SCALE GENOMIC DNA]</scope>
    <source>
        <strain evidence="3 4">DSE2036</strain>
    </source>
</reference>
<dbReference type="Proteomes" id="UP000244855">
    <property type="component" value="Unassembled WGS sequence"/>
</dbReference>
<protein>
    <recommendedName>
        <fullName evidence="2">Myb-like DNA-binding domain-containing protein</fullName>
    </recommendedName>
</protein>
<gene>
    <name evidence="3" type="ORF">DM02DRAFT_697379</name>
</gene>
<dbReference type="InterPro" id="IPR054505">
    <property type="entry name" value="Myb_DNA-bind_8"/>
</dbReference>
<dbReference type="OrthoDB" id="3944408at2759"/>
<name>A0A2V1E1M8_9PLEO</name>
<evidence type="ECO:0000313" key="4">
    <source>
        <dbReference type="Proteomes" id="UP000244855"/>
    </source>
</evidence>
<feature type="region of interest" description="Disordered" evidence="1">
    <location>
        <begin position="316"/>
        <end position="345"/>
    </location>
</feature>
<feature type="compositionally biased region" description="Acidic residues" evidence="1">
    <location>
        <begin position="148"/>
        <end position="159"/>
    </location>
</feature>
<keyword evidence="4" id="KW-1185">Reference proteome</keyword>
<dbReference type="STRING" id="97972.A0A2V1E1M8"/>
<feature type="compositionally biased region" description="Low complexity" evidence="1">
    <location>
        <begin position="329"/>
        <end position="342"/>
    </location>
</feature>
<feature type="region of interest" description="Disordered" evidence="1">
    <location>
        <begin position="106"/>
        <end position="161"/>
    </location>
</feature>
<evidence type="ECO:0000256" key="1">
    <source>
        <dbReference type="SAM" id="MobiDB-lite"/>
    </source>
</evidence>
<evidence type="ECO:0000259" key="2">
    <source>
        <dbReference type="Pfam" id="PF22980"/>
    </source>
</evidence>
<dbReference type="AlphaFoldDB" id="A0A2V1E1M8"/>
<sequence length="441" mass="47737">MPNDKENVKFLYHVVTSNGSPTPDLEAIGQDLGINKKASSKRWSRLKAGMRTGEEPGRSACQYLWLVIKHSQGTQIPNWKEIAATFNTTPGAAAKRYSRMKAAWEKGNGPITPAKKRKCGAAVPSSNKRKKVATTDADNDKHVPSGDEHDDDDAGDDLDIGYKPYKKKSAAKQGTSNITASDSNVIKVTKSEPTTPSPFSVESYTGIQDSSIAVQCPIQQPAVAMKLSDGSLGIHDMFLNVNQQPASSYVPMGFQGQQPVAYYANASQGLTGGEFNVTDSTTYGTRGFQGHQYPPSQAVDSQELVAGVFHDNQLPWYGPSGSQDHHTSSSHPTGSHGFAGFNGFSGGSSTDNHTIRNYTTDSQDLVEAHPNGNINRTHFGSSQDIVDVKPDPENPVQSIGGFFLDQYLDYNEYITTEENPTGELQAQAQACTEAWMKGEHI</sequence>
<dbReference type="EMBL" id="KZ805330">
    <property type="protein sequence ID" value="PVI03554.1"/>
    <property type="molecule type" value="Genomic_DNA"/>
</dbReference>
<evidence type="ECO:0000313" key="3">
    <source>
        <dbReference type="EMBL" id="PVI03554.1"/>
    </source>
</evidence>
<accession>A0A2V1E1M8</accession>
<feature type="domain" description="Myb-like DNA-binding" evidence="2">
    <location>
        <begin position="5"/>
        <end position="48"/>
    </location>
</feature>
<dbReference type="Pfam" id="PF22980">
    <property type="entry name" value="Myb_DNA-bind_8"/>
    <property type="match status" value="2"/>
</dbReference>
<feature type="domain" description="Myb-like DNA-binding" evidence="2">
    <location>
        <begin position="61"/>
        <end position="105"/>
    </location>
</feature>
<feature type="compositionally biased region" description="Basic and acidic residues" evidence="1">
    <location>
        <begin position="138"/>
        <end position="147"/>
    </location>
</feature>